<dbReference type="InterPro" id="IPR035965">
    <property type="entry name" value="PAS-like_dom_sf"/>
</dbReference>
<comment type="caution">
    <text evidence="5">The sequence shown here is derived from an EMBL/GenBank/DDBJ whole genome shotgun (WGS) entry which is preliminary data.</text>
</comment>
<proteinExistence type="predicted"/>
<feature type="domain" description="PAC" evidence="2">
    <location>
        <begin position="72"/>
        <end position="134"/>
    </location>
</feature>
<reference evidence="5 6" key="1">
    <citation type="submission" date="2024-06" db="EMBL/GenBank/DDBJ databases">
        <title>Genomic Encyclopedia of Type Strains, Phase IV (KMG-IV): sequencing the most valuable type-strain genomes for metagenomic binning, comparative biology and taxonomic classification.</title>
        <authorList>
            <person name="Goeker M."/>
        </authorList>
    </citation>
    <scope>NUCLEOTIDE SEQUENCE [LARGE SCALE GENOMIC DNA]</scope>
    <source>
        <strain evidence="5 6">DSM 21331</strain>
    </source>
</reference>
<evidence type="ECO:0000313" key="6">
    <source>
        <dbReference type="Proteomes" id="UP001549145"/>
    </source>
</evidence>
<dbReference type="Gene3D" id="3.20.20.450">
    <property type="entry name" value="EAL domain"/>
    <property type="match status" value="1"/>
</dbReference>
<evidence type="ECO:0000313" key="5">
    <source>
        <dbReference type="EMBL" id="MET3691529.1"/>
    </source>
</evidence>
<accession>A0ABV2L1K4</accession>
<dbReference type="CDD" id="cd01948">
    <property type="entry name" value="EAL"/>
    <property type="match status" value="1"/>
</dbReference>
<dbReference type="SMART" id="SM00052">
    <property type="entry name" value="EAL"/>
    <property type="match status" value="1"/>
</dbReference>
<dbReference type="PROSITE" id="PS50112">
    <property type="entry name" value="PAS"/>
    <property type="match status" value="1"/>
</dbReference>
<dbReference type="Gene3D" id="3.30.450.20">
    <property type="entry name" value="PAS domain"/>
    <property type="match status" value="1"/>
</dbReference>
<dbReference type="Pfam" id="PF00990">
    <property type="entry name" value="GGDEF"/>
    <property type="match status" value="1"/>
</dbReference>
<dbReference type="PROSITE" id="PS50113">
    <property type="entry name" value="PAC"/>
    <property type="match status" value="1"/>
</dbReference>
<dbReference type="EMBL" id="JBEPMM010000002">
    <property type="protein sequence ID" value="MET3691529.1"/>
    <property type="molecule type" value="Genomic_DNA"/>
</dbReference>
<keyword evidence="6" id="KW-1185">Reference proteome</keyword>
<dbReference type="PROSITE" id="PS50883">
    <property type="entry name" value="EAL"/>
    <property type="match status" value="1"/>
</dbReference>
<dbReference type="SMART" id="SM00267">
    <property type="entry name" value="GGDEF"/>
    <property type="match status" value="1"/>
</dbReference>
<dbReference type="SUPFAM" id="SSF141868">
    <property type="entry name" value="EAL domain-like"/>
    <property type="match status" value="1"/>
</dbReference>
<dbReference type="InterPro" id="IPR035919">
    <property type="entry name" value="EAL_sf"/>
</dbReference>
<dbReference type="SUPFAM" id="SSF55785">
    <property type="entry name" value="PYP-like sensor domain (PAS domain)"/>
    <property type="match status" value="1"/>
</dbReference>
<dbReference type="CDD" id="cd01949">
    <property type="entry name" value="GGDEF"/>
    <property type="match status" value="1"/>
</dbReference>
<name>A0ABV2L1K4_9HYPH</name>
<dbReference type="Pfam" id="PF13426">
    <property type="entry name" value="PAS_9"/>
    <property type="match status" value="1"/>
</dbReference>
<dbReference type="CDD" id="cd00130">
    <property type="entry name" value="PAS"/>
    <property type="match status" value="1"/>
</dbReference>
<dbReference type="Proteomes" id="UP001549145">
    <property type="component" value="Unassembled WGS sequence"/>
</dbReference>
<feature type="domain" description="PAS" evidence="1">
    <location>
        <begin position="24"/>
        <end position="81"/>
    </location>
</feature>
<feature type="domain" description="EAL" evidence="3">
    <location>
        <begin position="307"/>
        <end position="557"/>
    </location>
</feature>
<dbReference type="InterPro" id="IPR001633">
    <property type="entry name" value="EAL_dom"/>
</dbReference>
<evidence type="ECO:0000259" key="3">
    <source>
        <dbReference type="PROSITE" id="PS50883"/>
    </source>
</evidence>
<dbReference type="Pfam" id="PF00563">
    <property type="entry name" value="EAL"/>
    <property type="match status" value="1"/>
</dbReference>
<dbReference type="InterPro" id="IPR000014">
    <property type="entry name" value="PAS"/>
</dbReference>
<dbReference type="PANTHER" id="PTHR44757:SF2">
    <property type="entry name" value="BIOFILM ARCHITECTURE MAINTENANCE PROTEIN MBAA"/>
    <property type="match status" value="1"/>
</dbReference>
<evidence type="ECO:0000259" key="1">
    <source>
        <dbReference type="PROSITE" id="PS50112"/>
    </source>
</evidence>
<gene>
    <name evidence="5" type="ORF">ABID43_001054</name>
</gene>
<dbReference type="InterPro" id="IPR052155">
    <property type="entry name" value="Biofilm_reg_signaling"/>
</dbReference>
<organism evidence="5 6">
    <name type="scientific">Methylobacterium goesingense</name>
    <dbReference type="NCBI Taxonomy" id="243690"/>
    <lineage>
        <taxon>Bacteria</taxon>
        <taxon>Pseudomonadati</taxon>
        <taxon>Pseudomonadota</taxon>
        <taxon>Alphaproteobacteria</taxon>
        <taxon>Hyphomicrobiales</taxon>
        <taxon>Methylobacteriaceae</taxon>
        <taxon>Methylobacterium</taxon>
    </lineage>
</organism>
<dbReference type="InterPro" id="IPR029787">
    <property type="entry name" value="Nucleotide_cyclase"/>
</dbReference>
<dbReference type="PROSITE" id="PS50887">
    <property type="entry name" value="GGDEF"/>
    <property type="match status" value="1"/>
</dbReference>
<dbReference type="InterPro" id="IPR000160">
    <property type="entry name" value="GGDEF_dom"/>
</dbReference>
<feature type="domain" description="GGDEF" evidence="4">
    <location>
        <begin position="165"/>
        <end position="298"/>
    </location>
</feature>
<sequence length="559" mass="61138">MSSQKIHPDLMYRLLVQGVNDYAIYLLDKDGIVLNWNTGAERAKGYIANEIIGRNYECFYSPEDRASGVPQRNLELTLQRGHYATQGWRYRKDGTAFWASVALDAIYDDGVFLGFAKVTRDLTEQRASAKRLEYQALHDTLTDLPNRAALTARLERELPKVIYGSRIALHYIDLDRFKPVNDSFGHHVGDEVLREVARRLMALAGSTHHVSRIGGDEFALLQLGSPSPDCVTAMAGDIIAVLNEAFQFGDNTVNIGASVGVATAPNDGVRLAILLRNADLALYSAKASGRNRACFYASSLGEAMLARRILEENLRGAVEAKDFTLVYQPIVNGATGCRIGFEALLRWVDRTGRQVPPSDFIPIAEELGLMADLGRWVLRAACQEAVSWADGGTIAVNLSATQLSDPNLPDIVGDALTETGLSPERLELEITETAVLGNRDVARGLLQQLREIGVGIALDDFGTGFSSLSLVRELPLTRIKIDRSFVADIDGTMRSVAVIKAVVALAQGYDLALTGEGIETEEQRDTLLAHGCSDLQGYLLGRPAPAAHWRTETGHWSCR</sequence>
<dbReference type="NCBIfam" id="TIGR00229">
    <property type="entry name" value="sensory_box"/>
    <property type="match status" value="1"/>
</dbReference>
<protein>
    <submittedName>
        <fullName evidence="5">Diguanylate cyclase (GGDEF)-like protein/PAS domain S-box-containing protein</fullName>
    </submittedName>
</protein>
<dbReference type="PANTHER" id="PTHR44757">
    <property type="entry name" value="DIGUANYLATE CYCLASE DGCP"/>
    <property type="match status" value="1"/>
</dbReference>
<dbReference type="RefSeq" id="WP_238275967.1">
    <property type="nucleotide sequence ID" value="NZ_BPQL01000011.1"/>
</dbReference>
<dbReference type="InterPro" id="IPR043128">
    <property type="entry name" value="Rev_trsase/Diguanyl_cyclase"/>
</dbReference>
<dbReference type="InterPro" id="IPR000700">
    <property type="entry name" value="PAS-assoc_C"/>
</dbReference>
<dbReference type="Gene3D" id="3.30.70.270">
    <property type="match status" value="1"/>
</dbReference>
<evidence type="ECO:0000259" key="4">
    <source>
        <dbReference type="PROSITE" id="PS50887"/>
    </source>
</evidence>
<dbReference type="SUPFAM" id="SSF55073">
    <property type="entry name" value="Nucleotide cyclase"/>
    <property type="match status" value="1"/>
</dbReference>
<evidence type="ECO:0000259" key="2">
    <source>
        <dbReference type="PROSITE" id="PS50113"/>
    </source>
</evidence>
<dbReference type="NCBIfam" id="TIGR00254">
    <property type="entry name" value="GGDEF"/>
    <property type="match status" value="1"/>
</dbReference>